<dbReference type="Gene3D" id="3.30.2310.20">
    <property type="entry name" value="RelE-like"/>
    <property type="match status" value="1"/>
</dbReference>
<organism evidence="1 2">
    <name type="scientific">Lancefieldella rimae</name>
    <dbReference type="NCBI Taxonomy" id="1383"/>
    <lineage>
        <taxon>Bacteria</taxon>
        <taxon>Bacillati</taxon>
        <taxon>Actinomycetota</taxon>
        <taxon>Coriobacteriia</taxon>
        <taxon>Coriobacteriales</taxon>
        <taxon>Atopobiaceae</taxon>
        <taxon>Lancefieldella</taxon>
    </lineage>
</organism>
<reference evidence="1" key="1">
    <citation type="submission" date="2020-04" db="EMBL/GenBank/DDBJ databases">
        <title>Deep metagenomics examines the oral microbiome during advanced dental caries in children, revealing novel taxa and co-occurrences with host molecules.</title>
        <authorList>
            <person name="Baker J.L."/>
            <person name="Morton J.T."/>
            <person name="Dinis M."/>
            <person name="Alvarez R."/>
            <person name="Tran N.C."/>
            <person name="Knight R."/>
            <person name="Edlund A."/>
        </authorList>
    </citation>
    <scope>NUCLEOTIDE SEQUENCE</scope>
    <source>
        <strain evidence="1">JCVI_38_bin.5</strain>
    </source>
</reference>
<accession>A0A930W0S9</accession>
<comment type="caution">
    <text evidence="1">The sequence shown here is derived from an EMBL/GenBank/DDBJ whole genome shotgun (WGS) entry which is preliminary data.</text>
</comment>
<dbReference type="InterPro" id="IPR035093">
    <property type="entry name" value="RelE/ParE_toxin_dom_sf"/>
</dbReference>
<sequence length="110" mass="12383">MLISYASKKLEQLCTRDSVMRKKRPDIAGKLKLRINALETAGSIGELCDNDPLGKWHRLKENRKGSWAGRLSGNNRLIIKPMQDGLEVVGIELERQASEALVVEIVDYHV</sequence>
<dbReference type="AlphaFoldDB" id="A0A930W0S9"/>
<proteinExistence type="predicted"/>
<evidence type="ECO:0000313" key="1">
    <source>
        <dbReference type="EMBL" id="MBF4807119.1"/>
    </source>
</evidence>
<protein>
    <submittedName>
        <fullName evidence="1">Type II toxin-antitoxin system RelE/ParE family toxin</fullName>
    </submittedName>
</protein>
<dbReference type="Proteomes" id="UP000698335">
    <property type="component" value="Unassembled WGS sequence"/>
</dbReference>
<name>A0A930W0S9_9ACTN</name>
<evidence type="ECO:0000313" key="2">
    <source>
        <dbReference type="Proteomes" id="UP000698335"/>
    </source>
</evidence>
<gene>
    <name evidence="1" type="ORF">HXK26_00220</name>
</gene>
<dbReference type="EMBL" id="JABZGW010000003">
    <property type="protein sequence ID" value="MBF4807119.1"/>
    <property type="molecule type" value="Genomic_DNA"/>
</dbReference>
<dbReference type="SUPFAM" id="SSF143011">
    <property type="entry name" value="RelE-like"/>
    <property type="match status" value="1"/>
</dbReference>